<keyword evidence="4" id="KW-1185">Reference proteome</keyword>
<dbReference type="InterPro" id="IPR001138">
    <property type="entry name" value="Zn2Cys6_DnaBD"/>
</dbReference>
<feature type="region of interest" description="Disordered" evidence="1">
    <location>
        <begin position="411"/>
        <end position="439"/>
    </location>
</feature>
<dbReference type="Gene3D" id="4.10.240.10">
    <property type="entry name" value="Zn(2)-C6 fungal-type DNA-binding domain"/>
    <property type="match status" value="1"/>
</dbReference>
<name>A0A9P3PM62_LYOSH</name>
<dbReference type="InterPro" id="IPR036864">
    <property type="entry name" value="Zn2-C6_fun-type_DNA-bd_sf"/>
</dbReference>
<dbReference type="Proteomes" id="UP001063166">
    <property type="component" value="Unassembled WGS sequence"/>
</dbReference>
<dbReference type="AlphaFoldDB" id="A0A9P3PM62"/>
<dbReference type="SUPFAM" id="SSF57701">
    <property type="entry name" value="Zn2/Cys6 DNA-binding domain"/>
    <property type="match status" value="1"/>
</dbReference>
<protein>
    <submittedName>
        <fullName evidence="3">GAL4-like Zn(II)2Cys6 (Or C6 zinc) binuclear cluster DNA-binding domain</fullName>
    </submittedName>
</protein>
<feature type="compositionally biased region" description="Acidic residues" evidence="1">
    <location>
        <begin position="417"/>
        <end position="439"/>
    </location>
</feature>
<dbReference type="GO" id="GO:0000981">
    <property type="term" value="F:DNA-binding transcription factor activity, RNA polymerase II-specific"/>
    <property type="evidence" value="ECO:0007669"/>
    <property type="project" value="InterPro"/>
</dbReference>
<feature type="region of interest" description="Disordered" evidence="1">
    <location>
        <begin position="249"/>
        <end position="316"/>
    </location>
</feature>
<evidence type="ECO:0000259" key="2">
    <source>
        <dbReference type="PROSITE" id="PS50048"/>
    </source>
</evidence>
<comment type="caution">
    <text evidence="3">The sequence shown here is derived from an EMBL/GenBank/DDBJ whole genome shotgun (WGS) entry which is preliminary data.</text>
</comment>
<dbReference type="CDD" id="cd00067">
    <property type="entry name" value="GAL4"/>
    <property type="match status" value="1"/>
</dbReference>
<feature type="compositionally biased region" description="Basic and acidic residues" evidence="1">
    <location>
        <begin position="375"/>
        <end position="393"/>
    </location>
</feature>
<evidence type="ECO:0000256" key="1">
    <source>
        <dbReference type="SAM" id="MobiDB-lite"/>
    </source>
</evidence>
<reference evidence="3" key="1">
    <citation type="submission" date="2022-07" db="EMBL/GenBank/DDBJ databases">
        <title>The genome of Lyophyllum shimeji provides insight into the initial evolution of ectomycorrhizal fungal genome.</title>
        <authorList>
            <person name="Kobayashi Y."/>
            <person name="Shibata T."/>
            <person name="Hirakawa H."/>
            <person name="Shigenobu S."/>
            <person name="Nishiyama T."/>
            <person name="Yamada A."/>
            <person name="Hasebe M."/>
            <person name="Kawaguchi M."/>
        </authorList>
    </citation>
    <scope>NUCLEOTIDE SEQUENCE</scope>
    <source>
        <strain evidence="3">AT787</strain>
    </source>
</reference>
<proteinExistence type="predicted"/>
<evidence type="ECO:0000313" key="3">
    <source>
        <dbReference type="EMBL" id="GLB37979.1"/>
    </source>
</evidence>
<dbReference type="OrthoDB" id="39175at2759"/>
<dbReference type="PROSITE" id="PS50048">
    <property type="entry name" value="ZN2_CY6_FUNGAL_2"/>
    <property type="match status" value="1"/>
</dbReference>
<gene>
    <name evidence="3" type="ORF">LshimejAT787_0410300</name>
</gene>
<dbReference type="GO" id="GO:0003677">
    <property type="term" value="F:DNA binding"/>
    <property type="evidence" value="ECO:0007669"/>
    <property type="project" value="UniProtKB-KW"/>
</dbReference>
<feature type="compositionally biased region" description="Basic residues" evidence="1">
    <location>
        <begin position="275"/>
        <end position="286"/>
    </location>
</feature>
<organism evidence="3 4">
    <name type="scientific">Lyophyllum shimeji</name>
    <name type="common">Hon-shimeji</name>
    <name type="synonym">Tricholoma shimeji</name>
    <dbReference type="NCBI Taxonomy" id="47721"/>
    <lineage>
        <taxon>Eukaryota</taxon>
        <taxon>Fungi</taxon>
        <taxon>Dikarya</taxon>
        <taxon>Basidiomycota</taxon>
        <taxon>Agaricomycotina</taxon>
        <taxon>Agaricomycetes</taxon>
        <taxon>Agaricomycetidae</taxon>
        <taxon>Agaricales</taxon>
        <taxon>Tricholomatineae</taxon>
        <taxon>Lyophyllaceae</taxon>
        <taxon>Lyophyllum</taxon>
    </lineage>
</organism>
<feature type="domain" description="Zn(2)-C6 fungal-type" evidence="2">
    <location>
        <begin position="324"/>
        <end position="359"/>
    </location>
</feature>
<feature type="region of interest" description="Disordered" evidence="1">
    <location>
        <begin position="363"/>
        <end position="393"/>
    </location>
</feature>
<accession>A0A9P3PM62</accession>
<sequence length="439" mass="47901">MNMNTYSSSAYLAGSCHFPHTFRLISREDAEFQWELNRSELRARLASLPSSSFARTMFEEDDLFYATFPDARRAAIDHWAAENPLHRSYVAPTPQVARTLESPTAALPHSHQALAPVNHAAPDIPHPYNLEAHPSSLKLNCTYDAVDHRSNARLEDRETVVEGGRSRAKPDADCIGNGLTTLKPSPPPSPEIIRISPHLLVPSQRLPSPKPVVDPASSSPFVPPQFTGDWEADAIAAEKVLIALRPSQEPRPVVPSMNPQGVSLARPQSPGPGLVHRKSAVARSRSHPYPPRTSRSPSGSRASPPRRRKPATVARNEDGKPIMACLFCRGRKIACGPPPPGSGSTTCNQCERRHLKCKYPTENRRGMRKKPAAADAKKKNDRATALDTKKEDGCMSADAKKTSRCGAKVASVKAELSEPEDVVMSDSDDDSSSDWDGDD</sequence>
<dbReference type="SMART" id="SM00066">
    <property type="entry name" value="GAL4"/>
    <property type="match status" value="1"/>
</dbReference>
<dbReference type="EMBL" id="BRPK01000004">
    <property type="protein sequence ID" value="GLB37979.1"/>
    <property type="molecule type" value="Genomic_DNA"/>
</dbReference>
<feature type="compositionally biased region" description="Low complexity" evidence="1">
    <location>
        <begin position="292"/>
        <end position="303"/>
    </location>
</feature>
<evidence type="ECO:0000313" key="4">
    <source>
        <dbReference type="Proteomes" id="UP001063166"/>
    </source>
</evidence>
<dbReference type="PROSITE" id="PS00463">
    <property type="entry name" value="ZN2_CY6_FUNGAL_1"/>
    <property type="match status" value="1"/>
</dbReference>
<dbReference type="GO" id="GO:0008270">
    <property type="term" value="F:zinc ion binding"/>
    <property type="evidence" value="ECO:0007669"/>
    <property type="project" value="InterPro"/>
</dbReference>
<keyword evidence="3" id="KW-0238">DNA-binding</keyword>